<dbReference type="GO" id="GO:1990904">
    <property type="term" value="C:ribonucleoprotein complex"/>
    <property type="evidence" value="ECO:0007669"/>
    <property type="project" value="UniProtKB-KW"/>
</dbReference>
<accession>A0A2K5API2</accession>
<sequence>MLLQEQESRSRTNNISMANSRVSGMKYKSESLKGLGAKYGATLRRRYTKIYLMLKRRRNCPMCGSIRFKREAIGIWKCGKCNYKVAGGAYDL</sequence>
<dbReference type="InterPro" id="IPR002674">
    <property type="entry name" value="Ribosomal_eL43"/>
</dbReference>
<dbReference type="Proteomes" id="UP000236248">
    <property type="component" value="Chromosome NCAV"/>
</dbReference>
<evidence type="ECO:0000256" key="5">
    <source>
        <dbReference type="ARBA" id="ARBA00035383"/>
    </source>
</evidence>
<proteinExistence type="inferred from homology"/>
<dbReference type="GO" id="GO:0003735">
    <property type="term" value="F:structural constituent of ribosome"/>
    <property type="evidence" value="ECO:0007669"/>
    <property type="project" value="InterPro"/>
</dbReference>
<dbReference type="PANTHER" id="PTHR48129">
    <property type="entry name" value="60S RIBOSOMAL PROTEIN L37A"/>
    <property type="match status" value="1"/>
</dbReference>
<dbReference type="PANTHER" id="PTHR48129:SF1">
    <property type="entry name" value="LARGE RIBOSOMAL SUBUNIT PROTEIN EL43"/>
    <property type="match status" value="1"/>
</dbReference>
<reference evidence="7" key="1">
    <citation type="submission" date="2018-01" db="EMBL/GenBank/DDBJ databases">
        <authorList>
            <person name="Kerou L M."/>
        </authorList>
    </citation>
    <scope>NUCLEOTIDE SEQUENCE [LARGE SCALE GENOMIC DNA]</scope>
    <source>
        <strain evidence="7">SCU2</strain>
    </source>
</reference>
<keyword evidence="3 6" id="KW-0689">Ribosomal protein</keyword>
<dbReference type="Gene3D" id="2.20.25.30">
    <property type="match status" value="1"/>
</dbReference>
<evidence type="ECO:0000256" key="4">
    <source>
        <dbReference type="ARBA" id="ARBA00023274"/>
    </source>
</evidence>
<dbReference type="GeneID" id="41594456"/>
<dbReference type="SUPFAM" id="SSF57829">
    <property type="entry name" value="Zn-binding ribosomal proteins"/>
    <property type="match status" value="1"/>
</dbReference>
<dbReference type="AlphaFoldDB" id="A0A2K5API2"/>
<protein>
    <recommendedName>
        <fullName evidence="5">50S ribosomal protein L37Ae</fullName>
    </recommendedName>
</protein>
<evidence type="ECO:0000256" key="3">
    <source>
        <dbReference type="ARBA" id="ARBA00022980"/>
    </source>
</evidence>
<gene>
    <name evidence="6" type="primary">rpl37ae</name>
    <name evidence="6" type="ORF">NCAV_0358</name>
</gene>
<dbReference type="GO" id="GO:0003723">
    <property type="term" value="F:RNA binding"/>
    <property type="evidence" value="ECO:0007669"/>
    <property type="project" value="UniProtKB-KW"/>
</dbReference>
<dbReference type="EMBL" id="LT981265">
    <property type="protein sequence ID" value="SPC33552.1"/>
    <property type="molecule type" value="Genomic_DNA"/>
</dbReference>
<dbReference type="InterPro" id="IPR050522">
    <property type="entry name" value="Ribosomal_protein_eL43"/>
</dbReference>
<dbReference type="RefSeq" id="WP_197706680.1">
    <property type="nucleotide sequence ID" value="NZ_LT981265.1"/>
</dbReference>
<keyword evidence="4" id="KW-0687">Ribonucleoprotein</keyword>
<evidence type="ECO:0000313" key="7">
    <source>
        <dbReference type="Proteomes" id="UP000236248"/>
    </source>
</evidence>
<keyword evidence="2" id="KW-0694">RNA-binding</keyword>
<evidence type="ECO:0000313" key="6">
    <source>
        <dbReference type="EMBL" id="SPC33552.1"/>
    </source>
</evidence>
<evidence type="ECO:0000256" key="1">
    <source>
        <dbReference type="ARBA" id="ARBA00008672"/>
    </source>
</evidence>
<dbReference type="InterPro" id="IPR011332">
    <property type="entry name" value="Ribosomal_zn-bd"/>
</dbReference>
<dbReference type="KEGG" id="ncv:NCAV_0358"/>
<dbReference type="GO" id="GO:0006412">
    <property type="term" value="P:translation"/>
    <property type="evidence" value="ECO:0007669"/>
    <property type="project" value="InterPro"/>
</dbReference>
<dbReference type="InterPro" id="IPR011331">
    <property type="entry name" value="Ribosomal_eL37/eL43"/>
</dbReference>
<evidence type="ECO:0000256" key="2">
    <source>
        <dbReference type="ARBA" id="ARBA00022884"/>
    </source>
</evidence>
<keyword evidence="7" id="KW-1185">Reference proteome</keyword>
<comment type="similarity">
    <text evidence="1">Belongs to the eukaryotic ribosomal protein eL43 family.</text>
</comment>
<dbReference type="Pfam" id="PF01780">
    <property type="entry name" value="Ribosomal_L37ae"/>
    <property type="match status" value="1"/>
</dbReference>
<dbReference type="GO" id="GO:0005840">
    <property type="term" value="C:ribosome"/>
    <property type="evidence" value="ECO:0007669"/>
    <property type="project" value="UniProtKB-KW"/>
</dbReference>
<organism evidence="6 7">
    <name type="scientific">Candidatus Nitrosocaldus cavascurensis</name>
    <dbReference type="NCBI Taxonomy" id="2058097"/>
    <lineage>
        <taxon>Archaea</taxon>
        <taxon>Nitrososphaerota</taxon>
        <taxon>Nitrososphaeria</taxon>
        <taxon>Candidatus Nitrosocaldales</taxon>
        <taxon>Candidatus Nitrosocaldaceae</taxon>
        <taxon>Candidatus Nitrosocaldus</taxon>
    </lineage>
</organism>
<name>A0A2K5API2_9ARCH</name>